<feature type="compositionally biased region" description="Polar residues" evidence="1">
    <location>
        <begin position="38"/>
        <end position="55"/>
    </location>
</feature>
<evidence type="ECO:0000313" key="3">
    <source>
        <dbReference type="Proteomes" id="UP000789375"/>
    </source>
</evidence>
<keyword evidence="3" id="KW-1185">Reference proteome</keyword>
<evidence type="ECO:0000313" key="2">
    <source>
        <dbReference type="EMBL" id="CAG8491386.1"/>
    </source>
</evidence>
<evidence type="ECO:0000256" key="1">
    <source>
        <dbReference type="SAM" id="MobiDB-lite"/>
    </source>
</evidence>
<dbReference type="EMBL" id="CAJVPP010000537">
    <property type="protein sequence ID" value="CAG8491386.1"/>
    <property type="molecule type" value="Genomic_DNA"/>
</dbReference>
<dbReference type="AlphaFoldDB" id="A0A9N8WJ25"/>
<sequence length="132" mass="14395">MEPNNPSQNYNDILSNINYGYSHPMMNNNRSISYGNATSSMGNSNASAQPYPSTFPSHAGHANANPPPSANNISFINMATNTIQSNNNIFSFDIPGFKIIIIPVDNSSSNNVINNSQYQLQQPFNNCNNFSG</sequence>
<gene>
    <name evidence="2" type="ORF">FMOSSE_LOCUS3554</name>
</gene>
<organism evidence="2 3">
    <name type="scientific">Funneliformis mosseae</name>
    <name type="common">Endomycorrhizal fungus</name>
    <name type="synonym">Glomus mosseae</name>
    <dbReference type="NCBI Taxonomy" id="27381"/>
    <lineage>
        <taxon>Eukaryota</taxon>
        <taxon>Fungi</taxon>
        <taxon>Fungi incertae sedis</taxon>
        <taxon>Mucoromycota</taxon>
        <taxon>Glomeromycotina</taxon>
        <taxon>Glomeromycetes</taxon>
        <taxon>Glomerales</taxon>
        <taxon>Glomeraceae</taxon>
        <taxon>Funneliformis</taxon>
    </lineage>
</organism>
<dbReference type="Proteomes" id="UP000789375">
    <property type="component" value="Unassembled WGS sequence"/>
</dbReference>
<name>A0A9N8WJ25_FUNMO</name>
<feature type="region of interest" description="Disordered" evidence="1">
    <location>
        <begin position="38"/>
        <end position="68"/>
    </location>
</feature>
<comment type="caution">
    <text evidence="2">The sequence shown here is derived from an EMBL/GenBank/DDBJ whole genome shotgun (WGS) entry which is preliminary data.</text>
</comment>
<proteinExistence type="predicted"/>
<reference evidence="2" key="1">
    <citation type="submission" date="2021-06" db="EMBL/GenBank/DDBJ databases">
        <authorList>
            <person name="Kallberg Y."/>
            <person name="Tangrot J."/>
            <person name="Rosling A."/>
        </authorList>
    </citation>
    <scope>NUCLEOTIDE SEQUENCE</scope>
    <source>
        <strain evidence="2">87-6 pot B 2015</strain>
    </source>
</reference>
<accession>A0A9N8WJ25</accession>
<protein>
    <submittedName>
        <fullName evidence="2">13614_t:CDS:1</fullName>
    </submittedName>
</protein>